<protein>
    <submittedName>
        <fullName evidence="1">Uncharacterized protein</fullName>
    </submittedName>
</protein>
<reference evidence="1 2" key="1">
    <citation type="submission" date="2017-07" db="EMBL/GenBank/DDBJ databases">
        <title>Genome sequencing and assembly of Paenibacillus rigui.</title>
        <authorList>
            <person name="Mayilraj S."/>
        </authorList>
    </citation>
    <scope>NUCLEOTIDE SEQUENCE [LARGE SCALE GENOMIC DNA]</scope>
    <source>
        <strain evidence="1 2">JCM 16352</strain>
    </source>
</reference>
<gene>
    <name evidence="1" type="ORF">CF651_21745</name>
</gene>
<dbReference type="AlphaFoldDB" id="A0A229UL20"/>
<keyword evidence="2" id="KW-1185">Reference proteome</keyword>
<dbReference type="Proteomes" id="UP000215509">
    <property type="component" value="Unassembled WGS sequence"/>
</dbReference>
<evidence type="ECO:0000313" key="1">
    <source>
        <dbReference type="EMBL" id="OXM84071.1"/>
    </source>
</evidence>
<proteinExistence type="predicted"/>
<comment type="caution">
    <text evidence="1">The sequence shown here is derived from an EMBL/GenBank/DDBJ whole genome shotgun (WGS) entry which is preliminary data.</text>
</comment>
<sequence>MEERLTEIFEKANEKFINDDLELLLSNVSERTLCGALMLHLNILVQNSEFADYKVDVEYNRNKNGKVKTSLKTIRGPQDIVVKINCDLIVHSRGNNIYQDNLIAIEMKKSNRKQEQKESDRYRLIALTKESYDDIWSFDGKTFPEHVCRYALGIYYEVNYKAQLINIEYYNKGYKFAEKEISFKSGGHTCTNFSQDQLWAQT</sequence>
<accession>A0A229UL20</accession>
<evidence type="ECO:0000313" key="2">
    <source>
        <dbReference type="Proteomes" id="UP000215509"/>
    </source>
</evidence>
<dbReference type="OrthoDB" id="9791132at2"/>
<organism evidence="1 2">
    <name type="scientific">Paenibacillus rigui</name>
    <dbReference type="NCBI Taxonomy" id="554312"/>
    <lineage>
        <taxon>Bacteria</taxon>
        <taxon>Bacillati</taxon>
        <taxon>Bacillota</taxon>
        <taxon>Bacilli</taxon>
        <taxon>Bacillales</taxon>
        <taxon>Paenibacillaceae</taxon>
        <taxon>Paenibacillus</taxon>
    </lineage>
</organism>
<dbReference type="EMBL" id="NMQW01000034">
    <property type="protein sequence ID" value="OXM84071.1"/>
    <property type="molecule type" value="Genomic_DNA"/>
</dbReference>
<name>A0A229UL20_9BACL</name>
<dbReference type="RefSeq" id="WP_094016986.1">
    <property type="nucleotide sequence ID" value="NZ_NMQW01000034.1"/>
</dbReference>